<name>A0A8T0T2J3_PANVG</name>
<gene>
    <name evidence="2" type="ORF">PVAP13_5KG693950</name>
</gene>
<evidence type="ECO:0000313" key="2">
    <source>
        <dbReference type="EMBL" id="KAG2602509.1"/>
    </source>
</evidence>
<reference evidence="2" key="1">
    <citation type="submission" date="2020-05" db="EMBL/GenBank/DDBJ databases">
        <title>WGS assembly of Panicum virgatum.</title>
        <authorList>
            <person name="Lovell J.T."/>
            <person name="Jenkins J."/>
            <person name="Shu S."/>
            <person name="Juenger T.E."/>
            <person name="Schmutz J."/>
        </authorList>
    </citation>
    <scope>NUCLEOTIDE SEQUENCE</scope>
    <source>
        <strain evidence="2">AP13</strain>
    </source>
</reference>
<dbReference type="EMBL" id="CM029045">
    <property type="protein sequence ID" value="KAG2602509.1"/>
    <property type="molecule type" value="Genomic_DNA"/>
</dbReference>
<protein>
    <submittedName>
        <fullName evidence="2">Uncharacterized protein</fullName>
    </submittedName>
</protein>
<evidence type="ECO:0000256" key="1">
    <source>
        <dbReference type="SAM" id="MobiDB-lite"/>
    </source>
</evidence>
<feature type="region of interest" description="Disordered" evidence="1">
    <location>
        <begin position="184"/>
        <end position="287"/>
    </location>
</feature>
<feature type="compositionally biased region" description="Basic residues" evidence="1">
    <location>
        <begin position="215"/>
        <end position="228"/>
    </location>
</feature>
<sequence length="384" mass="42526">MAPPSPVQQVDRVFTQRKPRIRDDAPNGKNDTLRHRRLRHQQEAGAGDATKPPRVTANTRQHAPRHPQSGRRRPNCRRPLARRTSPLAAASPPCRQLHTRTSALPCGRNSPWPRAGRTSLRPPWTAAAPACCRTGTAMGHILVDAAKSPVRKCADSVPHAHTVRTPCRRPVPMSRPLLREGCNGPRHAGSSLHADATNARGPAPRTVAATAGNVGRHRGLRRGRRLHRAQTPATLTPPPQPNWPRRRRSPPYPAVEGSDLATGATDPARRRRPAAWRRPTMRHPRTAEHVASLSKVLAAVFLGVARVSGWTPPTAASREGEMVATRRRRRGAPPSHPVRRATRRPGRLLQEFTTASDYSFHRNSRRIHSIGMFSGIIDLYCPYW</sequence>
<organism evidence="2 3">
    <name type="scientific">Panicum virgatum</name>
    <name type="common">Blackwell switchgrass</name>
    <dbReference type="NCBI Taxonomy" id="38727"/>
    <lineage>
        <taxon>Eukaryota</taxon>
        <taxon>Viridiplantae</taxon>
        <taxon>Streptophyta</taxon>
        <taxon>Embryophyta</taxon>
        <taxon>Tracheophyta</taxon>
        <taxon>Spermatophyta</taxon>
        <taxon>Magnoliopsida</taxon>
        <taxon>Liliopsida</taxon>
        <taxon>Poales</taxon>
        <taxon>Poaceae</taxon>
        <taxon>PACMAD clade</taxon>
        <taxon>Panicoideae</taxon>
        <taxon>Panicodae</taxon>
        <taxon>Paniceae</taxon>
        <taxon>Panicinae</taxon>
        <taxon>Panicum</taxon>
        <taxon>Panicum sect. Hiantes</taxon>
    </lineage>
</organism>
<accession>A0A8T0T2J3</accession>
<feature type="compositionally biased region" description="Basic residues" evidence="1">
    <location>
        <begin position="325"/>
        <end position="344"/>
    </location>
</feature>
<feature type="region of interest" description="Disordered" evidence="1">
    <location>
        <begin position="1"/>
        <end position="121"/>
    </location>
</feature>
<keyword evidence="3" id="KW-1185">Reference proteome</keyword>
<dbReference type="Proteomes" id="UP000823388">
    <property type="component" value="Chromosome 5K"/>
</dbReference>
<comment type="caution">
    <text evidence="2">The sequence shown here is derived from an EMBL/GenBank/DDBJ whole genome shotgun (WGS) entry which is preliminary data.</text>
</comment>
<evidence type="ECO:0000313" key="3">
    <source>
        <dbReference type="Proteomes" id="UP000823388"/>
    </source>
</evidence>
<feature type="region of interest" description="Disordered" evidence="1">
    <location>
        <begin position="313"/>
        <end position="344"/>
    </location>
</feature>
<feature type="compositionally biased region" description="Basic residues" evidence="1">
    <location>
        <begin position="269"/>
        <end position="284"/>
    </location>
</feature>
<dbReference type="AlphaFoldDB" id="A0A8T0T2J3"/>
<proteinExistence type="predicted"/>
<feature type="compositionally biased region" description="Basic residues" evidence="1">
    <location>
        <begin position="62"/>
        <end position="81"/>
    </location>
</feature>